<organism evidence="2 3">
    <name type="scientific">Platanthera guangdongensis</name>
    <dbReference type="NCBI Taxonomy" id="2320717"/>
    <lineage>
        <taxon>Eukaryota</taxon>
        <taxon>Viridiplantae</taxon>
        <taxon>Streptophyta</taxon>
        <taxon>Embryophyta</taxon>
        <taxon>Tracheophyta</taxon>
        <taxon>Spermatophyta</taxon>
        <taxon>Magnoliopsida</taxon>
        <taxon>Liliopsida</taxon>
        <taxon>Asparagales</taxon>
        <taxon>Orchidaceae</taxon>
        <taxon>Orchidoideae</taxon>
        <taxon>Orchideae</taxon>
        <taxon>Orchidinae</taxon>
        <taxon>Platanthera</taxon>
    </lineage>
</organism>
<feature type="compositionally biased region" description="Basic residues" evidence="1">
    <location>
        <begin position="12"/>
        <end position="26"/>
    </location>
</feature>
<gene>
    <name evidence="2" type="ORF">KSP40_PGU007354</name>
</gene>
<dbReference type="Proteomes" id="UP001412067">
    <property type="component" value="Unassembled WGS sequence"/>
</dbReference>
<proteinExistence type="predicted"/>
<keyword evidence="3" id="KW-1185">Reference proteome</keyword>
<protein>
    <submittedName>
        <fullName evidence="2">Uncharacterized protein</fullName>
    </submittedName>
</protein>
<evidence type="ECO:0000313" key="2">
    <source>
        <dbReference type="EMBL" id="KAK8945718.1"/>
    </source>
</evidence>
<accession>A0ABR2LN35</accession>
<sequence length="196" mass="22449">MNRKPPLPVSPRRLRPRRPATSRHSLRTPLAKTASKPPTLLHLRHSIASEIPLRHEYPVYAPELAAVAKKSMDDSAANDVPITKPLFQRGRLYEAYSARRNERLKRKMMEISEKTVSHWPEESAEPLKKRVMKKEETLRKSVPANFSVSRTRSALRPPSVRRSNEVKKLSFSELSGFSSIDVGKKMMTRSALRKVF</sequence>
<reference evidence="2 3" key="1">
    <citation type="journal article" date="2022" name="Nat. Plants">
        <title>Genomes of leafy and leafless Platanthera orchids illuminate the evolution of mycoheterotrophy.</title>
        <authorList>
            <person name="Li M.H."/>
            <person name="Liu K.W."/>
            <person name="Li Z."/>
            <person name="Lu H.C."/>
            <person name="Ye Q.L."/>
            <person name="Zhang D."/>
            <person name="Wang J.Y."/>
            <person name="Li Y.F."/>
            <person name="Zhong Z.M."/>
            <person name="Liu X."/>
            <person name="Yu X."/>
            <person name="Liu D.K."/>
            <person name="Tu X.D."/>
            <person name="Liu B."/>
            <person name="Hao Y."/>
            <person name="Liao X.Y."/>
            <person name="Jiang Y.T."/>
            <person name="Sun W.H."/>
            <person name="Chen J."/>
            <person name="Chen Y.Q."/>
            <person name="Ai Y."/>
            <person name="Zhai J.W."/>
            <person name="Wu S.S."/>
            <person name="Zhou Z."/>
            <person name="Hsiao Y.Y."/>
            <person name="Wu W.L."/>
            <person name="Chen Y.Y."/>
            <person name="Lin Y.F."/>
            <person name="Hsu J.L."/>
            <person name="Li C.Y."/>
            <person name="Wang Z.W."/>
            <person name="Zhao X."/>
            <person name="Zhong W.Y."/>
            <person name="Ma X.K."/>
            <person name="Ma L."/>
            <person name="Huang J."/>
            <person name="Chen G.Z."/>
            <person name="Huang M.Z."/>
            <person name="Huang L."/>
            <person name="Peng D.H."/>
            <person name="Luo Y.B."/>
            <person name="Zou S.Q."/>
            <person name="Chen S.P."/>
            <person name="Lan S."/>
            <person name="Tsai W.C."/>
            <person name="Van de Peer Y."/>
            <person name="Liu Z.J."/>
        </authorList>
    </citation>
    <scope>NUCLEOTIDE SEQUENCE [LARGE SCALE GENOMIC DNA]</scope>
    <source>
        <strain evidence="2">Lor288</strain>
    </source>
</reference>
<evidence type="ECO:0000256" key="1">
    <source>
        <dbReference type="SAM" id="MobiDB-lite"/>
    </source>
</evidence>
<comment type="caution">
    <text evidence="2">The sequence shown here is derived from an EMBL/GenBank/DDBJ whole genome shotgun (WGS) entry which is preliminary data.</text>
</comment>
<dbReference type="PANTHER" id="PTHR37259">
    <property type="entry name" value="OS07G0474300 PROTEIN"/>
    <property type="match status" value="1"/>
</dbReference>
<dbReference type="PANTHER" id="PTHR37259:SF2">
    <property type="entry name" value="OS07G0474300 PROTEIN"/>
    <property type="match status" value="1"/>
</dbReference>
<dbReference type="EMBL" id="JBBWWR010000017">
    <property type="protein sequence ID" value="KAK8945718.1"/>
    <property type="molecule type" value="Genomic_DNA"/>
</dbReference>
<name>A0ABR2LN35_9ASPA</name>
<evidence type="ECO:0000313" key="3">
    <source>
        <dbReference type="Proteomes" id="UP001412067"/>
    </source>
</evidence>
<feature type="region of interest" description="Disordered" evidence="1">
    <location>
        <begin position="1"/>
        <end position="38"/>
    </location>
</feature>